<dbReference type="InterPro" id="IPR036962">
    <property type="entry name" value="Glyco_hydro_3_N_sf"/>
</dbReference>
<accession>A0ABR2MGQ8</accession>
<dbReference type="PANTHER" id="PTHR42721">
    <property type="entry name" value="SUGAR HYDROLASE-RELATED"/>
    <property type="match status" value="1"/>
</dbReference>
<organism evidence="2 3">
    <name type="scientific">Platanthera guangdongensis</name>
    <dbReference type="NCBI Taxonomy" id="2320717"/>
    <lineage>
        <taxon>Eukaryota</taxon>
        <taxon>Viridiplantae</taxon>
        <taxon>Streptophyta</taxon>
        <taxon>Embryophyta</taxon>
        <taxon>Tracheophyta</taxon>
        <taxon>Spermatophyta</taxon>
        <taxon>Magnoliopsida</taxon>
        <taxon>Liliopsida</taxon>
        <taxon>Asparagales</taxon>
        <taxon>Orchidaceae</taxon>
        <taxon>Orchidoideae</taxon>
        <taxon>Orchideae</taxon>
        <taxon>Orchidinae</taxon>
        <taxon>Platanthera</taxon>
    </lineage>
</organism>
<evidence type="ECO:0000256" key="1">
    <source>
        <dbReference type="ARBA" id="ARBA00022801"/>
    </source>
</evidence>
<dbReference type="Proteomes" id="UP001412067">
    <property type="component" value="Unassembled WGS sequence"/>
</dbReference>
<keyword evidence="3" id="KW-1185">Reference proteome</keyword>
<name>A0ABR2MGQ8_9ASPA</name>
<reference evidence="2 3" key="1">
    <citation type="journal article" date="2022" name="Nat. Plants">
        <title>Genomes of leafy and leafless Platanthera orchids illuminate the evolution of mycoheterotrophy.</title>
        <authorList>
            <person name="Li M.H."/>
            <person name="Liu K.W."/>
            <person name="Li Z."/>
            <person name="Lu H.C."/>
            <person name="Ye Q.L."/>
            <person name="Zhang D."/>
            <person name="Wang J.Y."/>
            <person name="Li Y.F."/>
            <person name="Zhong Z.M."/>
            <person name="Liu X."/>
            <person name="Yu X."/>
            <person name="Liu D.K."/>
            <person name="Tu X.D."/>
            <person name="Liu B."/>
            <person name="Hao Y."/>
            <person name="Liao X.Y."/>
            <person name="Jiang Y.T."/>
            <person name="Sun W.H."/>
            <person name="Chen J."/>
            <person name="Chen Y.Q."/>
            <person name="Ai Y."/>
            <person name="Zhai J.W."/>
            <person name="Wu S.S."/>
            <person name="Zhou Z."/>
            <person name="Hsiao Y.Y."/>
            <person name="Wu W.L."/>
            <person name="Chen Y.Y."/>
            <person name="Lin Y.F."/>
            <person name="Hsu J.L."/>
            <person name="Li C.Y."/>
            <person name="Wang Z.W."/>
            <person name="Zhao X."/>
            <person name="Zhong W.Y."/>
            <person name="Ma X.K."/>
            <person name="Ma L."/>
            <person name="Huang J."/>
            <person name="Chen G.Z."/>
            <person name="Huang M.Z."/>
            <person name="Huang L."/>
            <person name="Peng D.H."/>
            <person name="Luo Y.B."/>
            <person name="Zou S.Q."/>
            <person name="Chen S.P."/>
            <person name="Lan S."/>
            <person name="Tsai W.C."/>
            <person name="Van de Peer Y."/>
            <person name="Liu Z.J."/>
        </authorList>
    </citation>
    <scope>NUCLEOTIDE SEQUENCE [LARGE SCALE GENOMIC DNA]</scope>
    <source>
        <strain evidence="2">Lor288</strain>
    </source>
</reference>
<protein>
    <submittedName>
        <fullName evidence="2">Beta-D-xylosidase 6</fullName>
    </submittedName>
</protein>
<proteinExistence type="predicted"/>
<dbReference type="InterPro" id="IPR044993">
    <property type="entry name" value="BXL"/>
</dbReference>
<dbReference type="PROSITE" id="PS51257">
    <property type="entry name" value="PROKAR_LIPOPROTEIN"/>
    <property type="match status" value="1"/>
</dbReference>
<evidence type="ECO:0000313" key="3">
    <source>
        <dbReference type="Proteomes" id="UP001412067"/>
    </source>
</evidence>
<gene>
    <name evidence="2" type="primary">BXL6</name>
    <name evidence="2" type="ORF">KSP40_PGU020678</name>
</gene>
<sequence length="66" mass="7308">MKDSFQPPLKSWVEEGNASCLMCSYNQVNGVSACTCRDLIDEDKEDWGFHGSVFPISSSLACKVFV</sequence>
<dbReference type="PANTHER" id="PTHR42721:SF1">
    <property type="entry name" value="BETA-D-XYLOSIDASE 6-RELATED"/>
    <property type="match status" value="1"/>
</dbReference>
<dbReference type="InterPro" id="IPR017853">
    <property type="entry name" value="GH"/>
</dbReference>
<dbReference type="EMBL" id="JBBWWR010000008">
    <property type="protein sequence ID" value="KAK8962138.1"/>
    <property type="molecule type" value="Genomic_DNA"/>
</dbReference>
<dbReference type="Gene3D" id="3.20.20.300">
    <property type="entry name" value="Glycoside hydrolase, family 3, N-terminal domain"/>
    <property type="match status" value="1"/>
</dbReference>
<keyword evidence="1" id="KW-0378">Hydrolase</keyword>
<comment type="caution">
    <text evidence="2">The sequence shown here is derived from an EMBL/GenBank/DDBJ whole genome shotgun (WGS) entry which is preliminary data.</text>
</comment>
<dbReference type="SUPFAM" id="SSF51445">
    <property type="entry name" value="(Trans)glycosidases"/>
    <property type="match status" value="1"/>
</dbReference>
<evidence type="ECO:0000313" key="2">
    <source>
        <dbReference type="EMBL" id="KAK8962138.1"/>
    </source>
</evidence>